<feature type="binding site" evidence="10">
    <location>
        <position position="54"/>
    </location>
    <ligand>
        <name>Mg(2+)</name>
        <dbReference type="ChEBI" id="CHEBI:18420"/>
        <label>1</label>
    </ligand>
</feature>
<dbReference type="InterPro" id="IPR050092">
    <property type="entry name" value="RNase_H"/>
</dbReference>
<comment type="caution">
    <text evidence="13">The sequence shown here is derived from an EMBL/GenBank/DDBJ whole genome shotgun (WGS) entry which is preliminary data.</text>
</comment>
<evidence type="ECO:0000256" key="11">
    <source>
        <dbReference type="SAM" id="MobiDB-lite"/>
    </source>
</evidence>
<evidence type="ECO:0000256" key="3">
    <source>
        <dbReference type="ARBA" id="ARBA00011245"/>
    </source>
</evidence>
<keyword evidence="8 10" id="KW-0378">Hydrolase</keyword>
<comment type="function">
    <text evidence="10">Endonuclease that specifically degrades the RNA of RNA-DNA hybrids.</text>
</comment>
<comment type="subcellular location">
    <subcellularLocation>
        <location evidence="10">Cytoplasm</location>
    </subcellularLocation>
</comment>
<feature type="domain" description="RNase H type-1" evidence="12">
    <location>
        <begin position="6"/>
        <end position="148"/>
    </location>
</feature>
<dbReference type="PANTHER" id="PTHR10642:SF26">
    <property type="entry name" value="RIBONUCLEASE H1"/>
    <property type="match status" value="1"/>
</dbReference>
<reference evidence="14" key="1">
    <citation type="journal article" date="2019" name="Int. J. Syst. Evol. Microbiol.">
        <title>The Global Catalogue of Microorganisms (GCM) 10K type strain sequencing project: providing services to taxonomists for standard genome sequencing and annotation.</title>
        <authorList>
            <consortium name="The Broad Institute Genomics Platform"/>
            <consortium name="The Broad Institute Genome Sequencing Center for Infectious Disease"/>
            <person name="Wu L."/>
            <person name="Ma J."/>
        </authorList>
    </citation>
    <scope>NUCLEOTIDE SEQUENCE [LARGE SCALE GENOMIC DNA]</scope>
    <source>
        <strain evidence="14">JCM 31037</strain>
    </source>
</reference>
<dbReference type="EMBL" id="JBHTMP010000001">
    <property type="protein sequence ID" value="MFD1319502.1"/>
    <property type="molecule type" value="Genomic_DNA"/>
</dbReference>
<dbReference type="HAMAP" id="MF_00042">
    <property type="entry name" value="RNase_H"/>
    <property type="match status" value="1"/>
</dbReference>
<evidence type="ECO:0000256" key="1">
    <source>
        <dbReference type="ARBA" id="ARBA00000077"/>
    </source>
</evidence>
<dbReference type="InterPro" id="IPR036397">
    <property type="entry name" value="RNaseH_sf"/>
</dbReference>
<comment type="subunit">
    <text evidence="3 10">Monomer.</text>
</comment>
<feature type="binding site" evidence="10">
    <location>
        <position position="15"/>
    </location>
    <ligand>
        <name>Mg(2+)</name>
        <dbReference type="ChEBI" id="CHEBI:18420"/>
        <label>1</label>
    </ligand>
</feature>
<dbReference type="NCBIfam" id="NF001236">
    <property type="entry name" value="PRK00203.1"/>
    <property type="match status" value="1"/>
</dbReference>
<evidence type="ECO:0000256" key="5">
    <source>
        <dbReference type="ARBA" id="ARBA00022722"/>
    </source>
</evidence>
<protein>
    <recommendedName>
        <fullName evidence="4 10">Ribonuclease H</fullName>
        <shortName evidence="10">RNase H</shortName>
        <ecNumber evidence="4 10">3.1.26.4</ecNumber>
    </recommendedName>
</protein>
<gene>
    <name evidence="10 13" type="primary">rnhA</name>
    <name evidence="13" type="ORF">ACFQ4H_00075</name>
</gene>
<feature type="binding site" evidence="10">
    <location>
        <position position="140"/>
    </location>
    <ligand>
        <name>Mg(2+)</name>
        <dbReference type="ChEBI" id="CHEBI:18420"/>
        <label>2</label>
    </ligand>
</feature>
<keyword evidence="6 10" id="KW-0479">Metal-binding</keyword>
<evidence type="ECO:0000256" key="10">
    <source>
        <dbReference type="HAMAP-Rule" id="MF_00042"/>
    </source>
</evidence>
<feature type="binding site" evidence="10">
    <location>
        <position position="15"/>
    </location>
    <ligand>
        <name>Mg(2+)</name>
        <dbReference type="ChEBI" id="CHEBI:18420"/>
        <label>2</label>
    </ligand>
</feature>
<dbReference type="CDD" id="cd09278">
    <property type="entry name" value="RNase_HI_prokaryote_like"/>
    <property type="match status" value="1"/>
</dbReference>
<dbReference type="PROSITE" id="PS50879">
    <property type="entry name" value="RNASE_H_1"/>
    <property type="match status" value="1"/>
</dbReference>
<comment type="similarity">
    <text evidence="2 10">Belongs to the RNase H family.</text>
</comment>
<evidence type="ECO:0000256" key="2">
    <source>
        <dbReference type="ARBA" id="ARBA00005300"/>
    </source>
</evidence>
<dbReference type="Proteomes" id="UP001597260">
    <property type="component" value="Unassembled WGS sequence"/>
</dbReference>
<dbReference type="InterPro" id="IPR002156">
    <property type="entry name" value="RNaseH_domain"/>
</dbReference>
<proteinExistence type="inferred from homology"/>
<keyword evidence="10" id="KW-0963">Cytoplasm</keyword>
<evidence type="ECO:0000259" key="12">
    <source>
        <dbReference type="PROSITE" id="PS50879"/>
    </source>
</evidence>
<evidence type="ECO:0000313" key="14">
    <source>
        <dbReference type="Proteomes" id="UP001597260"/>
    </source>
</evidence>
<evidence type="ECO:0000256" key="8">
    <source>
        <dbReference type="ARBA" id="ARBA00022801"/>
    </source>
</evidence>
<dbReference type="Pfam" id="PF00075">
    <property type="entry name" value="RNase_H"/>
    <property type="match status" value="1"/>
</dbReference>
<dbReference type="GO" id="GO:0004523">
    <property type="term" value="F:RNA-DNA hybrid ribonuclease activity"/>
    <property type="evidence" value="ECO:0007669"/>
    <property type="project" value="UniProtKB-EC"/>
</dbReference>
<feature type="region of interest" description="Disordered" evidence="11">
    <location>
        <begin position="153"/>
        <end position="183"/>
    </location>
</feature>
<dbReference type="InterPro" id="IPR022892">
    <property type="entry name" value="RNaseHI"/>
</dbReference>
<dbReference type="EC" id="3.1.26.4" evidence="4 10"/>
<evidence type="ECO:0000313" key="13">
    <source>
        <dbReference type="EMBL" id="MFD1319502.1"/>
    </source>
</evidence>
<evidence type="ECO:0000256" key="6">
    <source>
        <dbReference type="ARBA" id="ARBA00022723"/>
    </source>
</evidence>
<organism evidence="13 14">
    <name type="scientific">Micromonospora sonneratiae</name>
    <dbReference type="NCBI Taxonomy" id="1184706"/>
    <lineage>
        <taxon>Bacteria</taxon>
        <taxon>Bacillati</taxon>
        <taxon>Actinomycetota</taxon>
        <taxon>Actinomycetes</taxon>
        <taxon>Micromonosporales</taxon>
        <taxon>Micromonosporaceae</taxon>
        <taxon>Micromonospora</taxon>
    </lineage>
</organism>
<feature type="binding site" evidence="10">
    <location>
        <position position="76"/>
    </location>
    <ligand>
        <name>Mg(2+)</name>
        <dbReference type="ChEBI" id="CHEBI:18420"/>
        <label>1</label>
    </ligand>
</feature>
<evidence type="ECO:0000256" key="7">
    <source>
        <dbReference type="ARBA" id="ARBA00022759"/>
    </source>
</evidence>
<evidence type="ECO:0000256" key="9">
    <source>
        <dbReference type="ARBA" id="ARBA00022842"/>
    </source>
</evidence>
<accession>A0ABW3Y7H2</accession>
<comment type="catalytic activity">
    <reaction evidence="1 10">
        <text>Endonucleolytic cleavage to 5'-phosphomonoester.</text>
        <dbReference type="EC" id="3.1.26.4"/>
    </reaction>
</comment>
<name>A0ABW3Y7H2_9ACTN</name>
<keyword evidence="5 10" id="KW-0540">Nuclease</keyword>
<dbReference type="RefSeq" id="WP_377565368.1">
    <property type="nucleotide sequence ID" value="NZ_JBHTMP010000001.1"/>
</dbReference>
<dbReference type="Gene3D" id="3.30.420.10">
    <property type="entry name" value="Ribonuclease H-like superfamily/Ribonuclease H"/>
    <property type="match status" value="1"/>
</dbReference>
<keyword evidence="9 10" id="KW-0460">Magnesium</keyword>
<dbReference type="InterPro" id="IPR012337">
    <property type="entry name" value="RNaseH-like_sf"/>
</dbReference>
<keyword evidence="7 10" id="KW-0255">Endonuclease</keyword>
<dbReference type="SUPFAM" id="SSF53098">
    <property type="entry name" value="Ribonuclease H-like"/>
    <property type="match status" value="1"/>
</dbReference>
<keyword evidence="14" id="KW-1185">Reference proteome</keyword>
<evidence type="ECO:0000256" key="4">
    <source>
        <dbReference type="ARBA" id="ARBA00012180"/>
    </source>
</evidence>
<dbReference type="PANTHER" id="PTHR10642">
    <property type="entry name" value="RIBONUCLEASE H1"/>
    <property type="match status" value="1"/>
</dbReference>
<comment type="cofactor">
    <cofactor evidence="10">
        <name>Mg(2+)</name>
        <dbReference type="ChEBI" id="CHEBI:18420"/>
    </cofactor>
    <text evidence="10">Binds 1 Mg(2+) ion per subunit. May bind a second metal ion at a regulatory site, or after substrate binding.</text>
</comment>
<sequence length="183" mass="19709">MTAQATDRVVDIYTDGACSGNPGPGGWGAVLRYGSREREIHGGEADDTTNNRMELMAAIRALECLTRPVVVRIHTDSTYVRDGITKWLPRWKANGWQTAAKQPVKNADLWQRLDTAVGRHQVSWHWVKGHAGHPENERADGLAATGLREACGSAGLPLPGDGSRTRRVGRPPVAAGTASAPGR</sequence>